<evidence type="ECO:0000256" key="2">
    <source>
        <dbReference type="SAM" id="Phobius"/>
    </source>
</evidence>
<feature type="compositionally biased region" description="Basic and acidic residues" evidence="1">
    <location>
        <begin position="184"/>
        <end position="200"/>
    </location>
</feature>
<organism evidence="3 4">
    <name type="scientific">Cryptococcus wingfieldii CBS 7118</name>
    <dbReference type="NCBI Taxonomy" id="1295528"/>
    <lineage>
        <taxon>Eukaryota</taxon>
        <taxon>Fungi</taxon>
        <taxon>Dikarya</taxon>
        <taxon>Basidiomycota</taxon>
        <taxon>Agaricomycotina</taxon>
        <taxon>Tremellomycetes</taxon>
        <taxon>Tremellales</taxon>
        <taxon>Cryptococcaceae</taxon>
        <taxon>Cryptococcus</taxon>
    </lineage>
</organism>
<accession>A0A1E3JZT5</accession>
<reference evidence="3 4" key="1">
    <citation type="submission" date="2016-06" db="EMBL/GenBank/DDBJ databases">
        <title>Evolution of pathogenesis and genome organization in the Tremellales.</title>
        <authorList>
            <person name="Cuomo C."/>
            <person name="Litvintseva A."/>
            <person name="Heitman J."/>
            <person name="Chen Y."/>
            <person name="Sun S."/>
            <person name="Springer D."/>
            <person name="Dromer F."/>
            <person name="Young S."/>
            <person name="Zeng Q."/>
            <person name="Chapman S."/>
            <person name="Gujja S."/>
            <person name="Saif S."/>
            <person name="Birren B."/>
        </authorList>
    </citation>
    <scope>NUCLEOTIDE SEQUENCE [LARGE SCALE GENOMIC DNA]</scope>
    <source>
        <strain evidence="3 4">CBS 7118</strain>
    </source>
</reference>
<name>A0A1E3JZT5_9TREE</name>
<evidence type="ECO:0000313" key="4">
    <source>
        <dbReference type="Proteomes" id="UP000094819"/>
    </source>
</evidence>
<keyword evidence="2" id="KW-0472">Membrane</keyword>
<feature type="region of interest" description="Disordered" evidence="1">
    <location>
        <begin position="184"/>
        <end position="211"/>
    </location>
</feature>
<sequence>MPSCRITNCTSHPLNISLKQVTALHFENGTGRAADSSFQPGKVWFTVEAVLDDETKKSRYSVLKSAATIAIISIAVGAVAATAGAALLPEVAALETVAAAGVVGSYIAKGVTATKTALVANSGTVAKISSSALPKAIDKLSGEVGGLTALQREVMSIVASPTLSSDVRHKSTALLRKLHKSYSDDKDKSAAGSSERRDPAKPSATLAPITDEEAKQLEKEVEEGKLDDKVENTPVRTGEVLRAHGIYMKERRYFEIRVAEQGKLSLYDVAEKKYIT</sequence>
<proteinExistence type="predicted"/>
<dbReference type="OrthoDB" id="3246235at2759"/>
<dbReference type="EMBL" id="AWGH01000003">
    <property type="protein sequence ID" value="ODO06319.1"/>
    <property type="molecule type" value="Genomic_DNA"/>
</dbReference>
<dbReference type="AlphaFoldDB" id="A0A1E3JZT5"/>
<dbReference type="RefSeq" id="XP_019034419.1">
    <property type="nucleotide sequence ID" value="XM_019173714.1"/>
</dbReference>
<evidence type="ECO:0000256" key="1">
    <source>
        <dbReference type="SAM" id="MobiDB-lite"/>
    </source>
</evidence>
<evidence type="ECO:0000313" key="3">
    <source>
        <dbReference type="EMBL" id="ODO06319.1"/>
    </source>
</evidence>
<dbReference type="Proteomes" id="UP000094819">
    <property type="component" value="Unassembled WGS sequence"/>
</dbReference>
<gene>
    <name evidence="3" type="ORF">L198_01551</name>
</gene>
<comment type="caution">
    <text evidence="3">The sequence shown here is derived from an EMBL/GenBank/DDBJ whole genome shotgun (WGS) entry which is preliminary data.</text>
</comment>
<protein>
    <submittedName>
        <fullName evidence="3">Uncharacterized protein</fullName>
    </submittedName>
</protein>
<dbReference type="GeneID" id="30190764"/>
<keyword evidence="2" id="KW-1133">Transmembrane helix</keyword>
<keyword evidence="2" id="KW-0812">Transmembrane</keyword>
<keyword evidence="4" id="KW-1185">Reference proteome</keyword>
<feature type="transmembrane region" description="Helical" evidence="2">
    <location>
        <begin position="66"/>
        <end position="88"/>
    </location>
</feature>